<protein>
    <submittedName>
        <fullName evidence="3">Uncharacterized protein</fullName>
    </submittedName>
</protein>
<evidence type="ECO:0000256" key="2">
    <source>
        <dbReference type="ARBA" id="ARBA00023242"/>
    </source>
</evidence>
<evidence type="ECO:0000313" key="4">
    <source>
        <dbReference type="Proteomes" id="UP001498421"/>
    </source>
</evidence>
<dbReference type="PANTHER" id="PTHR37534:SF46">
    <property type="entry name" value="ZN(II)2CYS6 TRANSCRIPTION FACTOR (EUROFUNG)"/>
    <property type="match status" value="1"/>
</dbReference>
<organism evidence="3 4">
    <name type="scientific">Neonectria magnoliae</name>
    <dbReference type="NCBI Taxonomy" id="2732573"/>
    <lineage>
        <taxon>Eukaryota</taxon>
        <taxon>Fungi</taxon>
        <taxon>Dikarya</taxon>
        <taxon>Ascomycota</taxon>
        <taxon>Pezizomycotina</taxon>
        <taxon>Sordariomycetes</taxon>
        <taxon>Hypocreomycetidae</taxon>
        <taxon>Hypocreales</taxon>
        <taxon>Nectriaceae</taxon>
        <taxon>Neonectria</taxon>
    </lineage>
</organism>
<sequence length="461" mass="51607">MSLSINKVQLLLKNYELELVGSLTPLKHDKPPWVLLHLQCALAAFSDLYMLGYSNDARASVLLSVLSASAYHLHYKLAAIPGAGDDLAVLGSQCFRLAKKRLQACLQQRLGTAKVAKYKEILMAFLNLVTASVFSGQMQEARYFILDAGRLINANGIQKARKSKKIIFLHAIYVYMRVFEECAHPASNGSVMCSPVPSASGNGPESYSSMWKFDPRSETLVHERDKTSPETQTSLLPHDLEVAGMLEQIYGIPQNLFHLLWQTTALGNEASELRYTLGLSPQISLRIKELEDAMLAYQNPFTPKTRSPVQEAENPESVEQDMDQQADRTALLFELTEALHSALIIYFYRHVCDLSLTILQHYVEKTVKSLFGYEFQKQKCGDTSPGICWPAFIAGCEASSVELREQMSIWLLNNAQSSGIGMFSTAHDFVVKVWRARETPGCENVQWKFVLANLDTRLVLS</sequence>
<evidence type="ECO:0000313" key="3">
    <source>
        <dbReference type="EMBL" id="KAK7432156.1"/>
    </source>
</evidence>
<keyword evidence="4" id="KW-1185">Reference proteome</keyword>
<reference evidence="3 4" key="1">
    <citation type="journal article" date="2025" name="Microbiol. Resour. Announc.">
        <title>Draft genome sequences for Neonectria magnoliae and Neonectria punicea, canker pathogens of Liriodendron tulipifera and Acer saccharum in West Virginia.</title>
        <authorList>
            <person name="Petronek H.M."/>
            <person name="Kasson M.T."/>
            <person name="Metheny A.M."/>
            <person name="Stauder C.M."/>
            <person name="Lovett B."/>
            <person name="Lynch S.C."/>
            <person name="Garnas J.R."/>
            <person name="Kasson L.R."/>
            <person name="Stajich J.E."/>
        </authorList>
    </citation>
    <scope>NUCLEOTIDE SEQUENCE [LARGE SCALE GENOMIC DNA]</scope>
    <source>
        <strain evidence="3 4">NRRL 64651</strain>
    </source>
</reference>
<dbReference type="Proteomes" id="UP001498421">
    <property type="component" value="Unassembled WGS sequence"/>
</dbReference>
<keyword evidence="2" id="KW-0539">Nucleus</keyword>
<dbReference type="EMBL" id="JAZAVK010000006">
    <property type="protein sequence ID" value="KAK7432156.1"/>
    <property type="molecule type" value="Genomic_DNA"/>
</dbReference>
<name>A0ABR1IG48_9HYPO</name>
<dbReference type="Pfam" id="PF11951">
    <property type="entry name" value="Fungal_trans_2"/>
    <property type="match status" value="1"/>
</dbReference>
<comment type="subcellular location">
    <subcellularLocation>
        <location evidence="1">Nucleus</location>
    </subcellularLocation>
</comment>
<dbReference type="PANTHER" id="PTHR37534">
    <property type="entry name" value="TRANSCRIPTIONAL ACTIVATOR PROTEIN UGA3"/>
    <property type="match status" value="1"/>
</dbReference>
<evidence type="ECO:0000256" key="1">
    <source>
        <dbReference type="ARBA" id="ARBA00004123"/>
    </source>
</evidence>
<proteinExistence type="predicted"/>
<comment type="caution">
    <text evidence="3">The sequence shown here is derived from an EMBL/GenBank/DDBJ whole genome shotgun (WGS) entry which is preliminary data.</text>
</comment>
<gene>
    <name evidence="3" type="ORF">QQZ08_001101</name>
</gene>
<dbReference type="InterPro" id="IPR021858">
    <property type="entry name" value="Fun_TF"/>
</dbReference>
<accession>A0ABR1IG48</accession>